<feature type="transmembrane region" description="Helical" evidence="1">
    <location>
        <begin position="24"/>
        <end position="44"/>
    </location>
</feature>
<gene>
    <name evidence="2" type="ORF">EV643_11897</name>
</gene>
<proteinExistence type="predicted"/>
<keyword evidence="1" id="KW-0812">Transmembrane</keyword>
<dbReference type="PANTHER" id="PTHR32309:SF31">
    <property type="entry name" value="CAPSULAR EXOPOLYSACCHARIDE FAMILY"/>
    <property type="match status" value="1"/>
</dbReference>
<keyword evidence="1" id="KW-1133">Transmembrane helix</keyword>
<dbReference type="AlphaFoldDB" id="A0A4R6K7J9"/>
<accession>A0A4R6K7J9</accession>
<evidence type="ECO:0000256" key="1">
    <source>
        <dbReference type="SAM" id="Phobius"/>
    </source>
</evidence>
<evidence type="ECO:0000313" key="2">
    <source>
        <dbReference type="EMBL" id="TDO43355.1"/>
    </source>
</evidence>
<dbReference type="Proteomes" id="UP000295388">
    <property type="component" value="Unassembled WGS sequence"/>
</dbReference>
<evidence type="ECO:0008006" key="4">
    <source>
        <dbReference type="Google" id="ProtNLM"/>
    </source>
</evidence>
<organism evidence="2 3">
    <name type="scientific">Kribbella caucasensis</name>
    <dbReference type="NCBI Taxonomy" id="2512215"/>
    <lineage>
        <taxon>Bacteria</taxon>
        <taxon>Bacillati</taxon>
        <taxon>Actinomycetota</taxon>
        <taxon>Actinomycetes</taxon>
        <taxon>Propionibacteriales</taxon>
        <taxon>Kribbellaceae</taxon>
        <taxon>Kribbella</taxon>
    </lineage>
</organism>
<reference evidence="2 3" key="1">
    <citation type="submission" date="2019-03" db="EMBL/GenBank/DDBJ databases">
        <title>Genomic Encyclopedia of Type Strains, Phase III (KMG-III): the genomes of soil and plant-associated and newly described type strains.</title>
        <authorList>
            <person name="Whitman W."/>
        </authorList>
    </citation>
    <scope>NUCLEOTIDE SEQUENCE [LARGE SCALE GENOMIC DNA]</scope>
    <source>
        <strain evidence="2 3">VKM Ac-2527</strain>
    </source>
</reference>
<name>A0A4R6K7J9_9ACTN</name>
<protein>
    <recommendedName>
        <fullName evidence="4">Subunit length determinant protein</fullName>
    </recommendedName>
</protein>
<comment type="caution">
    <text evidence="2">The sequence shown here is derived from an EMBL/GenBank/DDBJ whole genome shotgun (WGS) entry which is preliminary data.</text>
</comment>
<dbReference type="OrthoDB" id="3801624at2"/>
<keyword evidence="1" id="KW-0472">Membrane</keyword>
<dbReference type="PANTHER" id="PTHR32309">
    <property type="entry name" value="TYROSINE-PROTEIN KINASE"/>
    <property type="match status" value="1"/>
</dbReference>
<dbReference type="InterPro" id="IPR050445">
    <property type="entry name" value="Bact_polysacc_biosynth/exp"/>
</dbReference>
<keyword evidence="3" id="KW-1185">Reference proteome</keyword>
<evidence type="ECO:0000313" key="3">
    <source>
        <dbReference type="Proteomes" id="UP000295388"/>
    </source>
</evidence>
<dbReference type="RefSeq" id="WP_133803777.1">
    <property type="nucleotide sequence ID" value="NZ_SNWQ01000018.1"/>
</dbReference>
<sequence length="430" mass="45344">MKPGRPARNDAVELSAYLRAMRRGLVAVVACAMVGAIIGVAWTIRTPKVYSSTSAVLVADAPLYLARKGEEGAKWFTIDTEAARLISAPVLAATQKATGEEDIRSHLHISAVPTTKVLKATYSSTSRAAAEKGAATMTETYLQLRRDEFEARRDHRVEVIGQQIATLNARLDETEIKGRPTPAKKAEQNASRRAIATQIAARQAESRAVRVTSAYPGAVLRVGGTTTATRANPMVPPVAGLVLGGLAGLLIALIRSSRLGGASDVSRLVPGSSVVTLPRHRFGRPGVRTWDPITTGVLGIGAGTVMVAPPDRPPTDLERSAADQLSAALRFHGREARVVDHSVLPTDTIPQDGHSRAGTVLVTSGGVTTEPGSVLAAMTGNVVLIVTPQTRQRVLAEAVHRIGEVGATIQGVVLLTRFGPLVPAVLRRST</sequence>
<dbReference type="EMBL" id="SNWQ01000018">
    <property type="protein sequence ID" value="TDO43355.1"/>
    <property type="molecule type" value="Genomic_DNA"/>
</dbReference>